<accession>A0A830B3R8</accession>
<dbReference type="PANTHER" id="PTHR14950">
    <property type="entry name" value="DICER-RELATED"/>
    <property type="match status" value="1"/>
</dbReference>
<dbReference type="SMART" id="SM00535">
    <property type="entry name" value="RIBOc"/>
    <property type="match status" value="1"/>
</dbReference>
<evidence type="ECO:0000259" key="2">
    <source>
        <dbReference type="PROSITE" id="PS50142"/>
    </source>
</evidence>
<dbReference type="InterPro" id="IPR036389">
    <property type="entry name" value="RNase_III_sf"/>
</dbReference>
<dbReference type="InterPro" id="IPR000999">
    <property type="entry name" value="RNase_III_dom"/>
</dbReference>
<dbReference type="PROSITE" id="PS50142">
    <property type="entry name" value="RNASE_3_2"/>
    <property type="match status" value="1"/>
</dbReference>
<dbReference type="EMBL" id="BMAC01000005">
    <property type="protein sequence ID" value="GFP79104.1"/>
    <property type="molecule type" value="Genomic_DNA"/>
</dbReference>
<dbReference type="SUPFAM" id="SSF69065">
    <property type="entry name" value="RNase III domain-like"/>
    <property type="match status" value="1"/>
</dbReference>
<name>A0A830B3R8_9LAMI</name>
<dbReference type="GO" id="GO:0005737">
    <property type="term" value="C:cytoplasm"/>
    <property type="evidence" value="ECO:0007669"/>
    <property type="project" value="TreeGrafter"/>
</dbReference>
<sequence>MEALVSAVERLLRYRFKNKKLLEDALTYPSYTGSASYPRLEFVGDAALGLVISNYFFLKYPDLDQGKLSLVRAANISTEKLARVAVRHHLYKYVRHNVTTFDEKVRLFNNLQQKE</sequence>
<dbReference type="Gene3D" id="1.10.1520.10">
    <property type="entry name" value="Ribonuclease III domain"/>
    <property type="match status" value="1"/>
</dbReference>
<gene>
    <name evidence="3" type="ORF">PHJA_000053900</name>
</gene>
<dbReference type="GO" id="GO:0004525">
    <property type="term" value="F:ribonuclease III activity"/>
    <property type="evidence" value="ECO:0007669"/>
    <property type="project" value="InterPro"/>
</dbReference>
<dbReference type="GO" id="GO:0005634">
    <property type="term" value="C:nucleus"/>
    <property type="evidence" value="ECO:0007669"/>
    <property type="project" value="TreeGrafter"/>
</dbReference>
<dbReference type="Pfam" id="PF00636">
    <property type="entry name" value="Ribonuclease_3"/>
    <property type="match status" value="1"/>
</dbReference>
<keyword evidence="1" id="KW-0378">Hydrolase</keyword>
<evidence type="ECO:0000313" key="4">
    <source>
        <dbReference type="Proteomes" id="UP000653305"/>
    </source>
</evidence>
<evidence type="ECO:0000256" key="1">
    <source>
        <dbReference type="ARBA" id="ARBA00022801"/>
    </source>
</evidence>
<dbReference type="OrthoDB" id="416741at2759"/>
<feature type="domain" description="RNase III" evidence="2">
    <location>
        <begin position="5"/>
        <end position="115"/>
    </location>
</feature>
<dbReference type="PANTHER" id="PTHR14950:SF49">
    <property type="entry name" value="RIBONUCLEASE 3-LIKE PROTEIN 2-RELATED"/>
    <property type="match status" value="1"/>
</dbReference>
<keyword evidence="4" id="KW-1185">Reference proteome</keyword>
<dbReference type="CDD" id="cd00593">
    <property type="entry name" value="RIBOc"/>
    <property type="match status" value="1"/>
</dbReference>
<evidence type="ECO:0000313" key="3">
    <source>
        <dbReference type="EMBL" id="GFP79104.1"/>
    </source>
</evidence>
<reference evidence="3" key="1">
    <citation type="submission" date="2020-07" db="EMBL/GenBank/DDBJ databases">
        <title>Ethylene signaling mediates host invasion by parasitic plants.</title>
        <authorList>
            <person name="Yoshida S."/>
        </authorList>
    </citation>
    <scope>NUCLEOTIDE SEQUENCE</scope>
    <source>
        <strain evidence="3">Okayama</strain>
    </source>
</reference>
<organism evidence="3 4">
    <name type="scientific">Phtheirospermum japonicum</name>
    <dbReference type="NCBI Taxonomy" id="374723"/>
    <lineage>
        <taxon>Eukaryota</taxon>
        <taxon>Viridiplantae</taxon>
        <taxon>Streptophyta</taxon>
        <taxon>Embryophyta</taxon>
        <taxon>Tracheophyta</taxon>
        <taxon>Spermatophyta</taxon>
        <taxon>Magnoliopsida</taxon>
        <taxon>eudicotyledons</taxon>
        <taxon>Gunneridae</taxon>
        <taxon>Pentapetalae</taxon>
        <taxon>asterids</taxon>
        <taxon>lamiids</taxon>
        <taxon>Lamiales</taxon>
        <taxon>Orobanchaceae</taxon>
        <taxon>Orobanchaceae incertae sedis</taxon>
        <taxon>Phtheirospermum</taxon>
    </lineage>
</organism>
<comment type="caution">
    <text evidence="3">The sequence shown here is derived from an EMBL/GenBank/DDBJ whole genome shotgun (WGS) entry which is preliminary data.</text>
</comment>
<dbReference type="GO" id="GO:0030422">
    <property type="term" value="P:siRNA processing"/>
    <property type="evidence" value="ECO:0007669"/>
    <property type="project" value="TreeGrafter"/>
</dbReference>
<protein>
    <submittedName>
        <fullName evidence="3">Ribonuclease 3-like protein 2</fullName>
    </submittedName>
</protein>
<dbReference type="AlphaFoldDB" id="A0A830B3R8"/>
<dbReference type="GO" id="GO:0003723">
    <property type="term" value="F:RNA binding"/>
    <property type="evidence" value="ECO:0007669"/>
    <property type="project" value="TreeGrafter"/>
</dbReference>
<dbReference type="Proteomes" id="UP000653305">
    <property type="component" value="Unassembled WGS sequence"/>
</dbReference>
<proteinExistence type="predicted"/>